<dbReference type="PROSITE" id="PS50850">
    <property type="entry name" value="MFS"/>
    <property type="match status" value="1"/>
</dbReference>
<evidence type="ECO:0000256" key="4">
    <source>
        <dbReference type="ARBA" id="ARBA00022692"/>
    </source>
</evidence>
<keyword evidence="2" id="KW-0813">Transport</keyword>
<feature type="transmembrane region" description="Helical" evidence="7">
    <location>
        <begin position="257"/>
        <end position="275"/>
    </location>
</feature>
<protein>
    <submittedName>
        <fullName evidence="9">MFS transporter</fullName>
    </submittedName>
</protein>
<keyword evidence="4 7" id="KW-0812">Transmembrane</keyword>
<feature type="transmembrane region" description="Helical" evidence="7">
    <location>
        <begin position="311"/>
        <end position="333"/>
    </location>
</feature>
<gene>
    <name evidence="9" type="ORF">ICT70_08420</name>
</gene>
<dbReference type="InterPro" id="IPR011701">
    <property type="entry name" value="MFS"/>
</dbReference>
<dbReference type="GO" id="GO:0022857">
    <property type="term" value="F:transmembrane transporter activity"/>
    <property type="evidence" value="ECO:0007669"/>
    <property type="project" value="InterPro"/>
</dbReference>
<evidence type="ECO:0000256" key="5">
    <source>
        <dbReference type="ARBA" id="ARBA00022989"/>
    </source>
</evidence>
<evidence type="ECO:0000256" key="3">
    <source>
        <dbReference type="ARBA" id="ARBA00022475"/>
    </source>
</evidence>
<keyword evidence="3" id="KW-1003">Cell membrane</keyword>
<organism evidence="9 10">
    <name type="scientific">Pelovirga terrestris</name>
    <dbReference type="NCBI Taxonomy" id="2771352"/>
    <lineage>
        <taxon>Bacteria</taxon>
        <taxon>Pseudomonadati</taxon>
        <taxon>Thermodesulfobacteriota</taxon>
        <taxon>Desulfuromonadia</taxon>
        <taxon>Geobacterales</taxon>
        <taxon>Geobacteraceae</taxon>
        <taxon>Pelovirga</taxon>
    </lineage>
</organism>
<dbReference type="InterPro" id="IPR036259">
    <property type="entry name" value="MFS_trans_sf"/>
</dbReference>
<evidence type="ECO:0000256" key="7">
    <source>
        <dbReference type="SAM" id="Phobius"/>
    </source>
</evidence>
<feature type="transmembrane region" description="Helical" evidence="7">
    <location>
        <begin position="222"/>
        <end position="245"/>
    </location>
</feature>
<feature type="transmembrane region" description="Helical" evidence="7">
    <location>
        <begin position="51"/>
        <end position="70"/>
    </location>
</feature>
<dbReference type="InterPro" id="IPR050171">
    <property type="entry name" value="MFS_Transporters"/>
</dbReference>
<comment type="caution">
    <text evidence="9">The sequence shown here is derived from an EMBL/GenBank/DDBJ whole genome shotgun (WGS) entry which is preliminary data.</text>
</comment>
<dbReference type="AlphaFoldDB" id="A0A8J6QSD8"/>
<feature type="transmembrane region" description="Helical" evidence="7">
    <location>
        <begin position="109"/>
        <end position="131"/>
    </location>
</feature>
<keyword evidence="10" id="KW-1185">Reference proteome</keyword>
<dbReference type="RefSeq" id="WP_191155483.1">
    <property type="nucleotide sequence ID" value="NZ_JACWUN010000008.1"/>
</dbReference>
<evidence type="ECO:0000256" key="2">
    <source>
        <dbReference type="ARBA" id="ARBA00022448"/>
    </source>
</evidence>
<dbReference type="Pfam" id="PF07690">
    <property type="entry name" value="MFS_1"/>
    <property type="match status" value="1"/>
</dbReference>
<dbReference type="PANTHER" id="PTHR23517">
    <property type="entry name" value="RESISTANCE PROTEIN MDTM, PUTATIVE-RELATED-RELATED"/>
    <property type="match status" value="1"/>
</dbReference>
<dbReference type="Proteomes" id="UP000632828">
    <property type="component" value="Unassembled WGS sequence"/>
</dbReference>
<feature type="transmembrane region" description="Helical" evidence="7">
    <location>
        <begin position="168"/>
        <end position="189"/>
    </location>
</feature>
<proteinExistence type="predicted"/>
<dbReference type="SUPFAM" id="SSF103473">
    <property type="entry name" value="MFS general substrate transporter"/>
    <property type="match status" value="1"/>
</dbReference>
<keyword evidence="6 7" id="KW-0472">Membrane</keyword>
<dbReference type="Gene3D" id="1.20.1250.20">
    <property type="entry name" value="MFS general substrate transporter like domains"/>
    <property type="match status" value="1"/>
</dbReference>
<sequence>MKPPKFIAEHPQLALFALFATATSGFGQTFFISVFGHLIRDEFVLSNSAYGLSYGGATLVSALLLLKFGALVDTRPLPQLTLAALLILVGGCLMIGLAAHWLMLIPGFLLIRFGGQGLLSHLGVTVAGRYFHQQRGRVMALTVSGFPLAESTLPLAAGLLLVLGNWRLPWFVAVTFLLLVALPMLLLLARHAPPPDDTRQQTTTNDQQTSLTRNQVLRDPGFYLLLPAALATPFTITAILFHQAAIVGLRGWPLEKIGVAFTGFALGHLLSLLVAGPLVDRLGAQRTLAVGLLPLVGGLLVLAIIPGDWALYLYLLLTGGSLGGSGAAAGALWPERYGTRHLGAIRSVASAIMVVSTALAPVLVGFILDITDSATLIGLLLAALVSMAILLTFKVRPPGNRLKSGDIIPI</sequence>
<feature type="transmembrane region" description="Helical" evidence="7">
    <location>
        <begin position="345"/>
        <end position="368"/>
    </location>
</feature>
<evidence type="ECO:0000313" key="10">
    <source>
        <dbReference type="Proteomes" id="UP000632828"/>
    </source>
</evidence>
<keyword evidence="5 7" id="KW-1133">Transmembrane helix</keyword>
<evidence type="ECO:0000313" key="9">
    <source>
        <dbReference type="EMBL" id="MBD1400690.1"/>
    </source>
</evidence>
<comment type="subcellular location">
    <subcellularLocation>
        <location evidence="1">Cell membrane</location>
        <topology evidence="1">Multi-pass membrane protein</topology>
    </subcellularLocation>
</comment>
<name>A0A8J6QSD8_9BACT</name>
<feature type="domain" description="Major facilitator superfamily (MFS) profile" evidence="8">
    <location>
        <begin position="13"/>
        <end position="400"/>
    </location>
</feature>
<accession>A0A8J6QSD8</accession>
<dbReference type="EMBL" id="JACWUN010000008">
    <property type="protein sequence ID" value="MBD1400690.1"/>
    <property type="molecule type" value="Genomic_DNA"/>
</dbReference>
<evidence type="ECO:0000256" key="6">
    <source>
        <dbReference type="ARBA" id="ARBA00023136"/>
    </source>
</evidence>
<feature type="transmembrane region" description="Helical" evidence="7">
    <location>
        <begin position="82"/>
        <end position="103"/>
    </location>
</feature>
<feature type="transmembrane region" description="Helical" evidence="7">
    <location>
        <begin position="138"/>
        <end position="162"/>
    </location>
</feature>
<reference evidence="9" key="1">
    <citation type="submission" date="2020-09" db="EMBL/GenBank/DDBJ databases">
        <title>Pelobacter alkaliphilus sp. nov., a novel anaerobic arsenate-reducing bacterium from terrestrial mud volcano.</title>
        <authorList>
            <person name="Khomyakova M.A."/>
            <person name="Merkel A.Y."/>
            <person name="Slobodkin A.I."/>
        </authorList>
    </citation>
    <scope>NUCLEOTIDE SEQUENCE</scope>
    <source>
        <strain evidence="9">M08fum</strain>
    </source>
</reference>
<evidence type="ECO:0000259" key="8">
    <source>
        <dbReference type="PROSITE" id="PS50850"/>
    </source>
</evidence>
<dbReference type="PANTHER" id="PTHR23517:SF3">
    <property type="entry name" value="INTEGRAL MEMBRANE TRANSPORT PROTEIN"/>
    <property type="match status" value="1"/>
</dbReference>
<feature type="transmembrane region" description="Helical" evidence="7">
    <location>
        <begin position="287"/>
        <end position="305"/>
    </location>
</feature>
<dbReference type="GO" id="GO:0005886">
    <property type="term" value="C:plasma membrane"/>
    <property type="evidence" value="ECO:0007669"/>
    <property type="project" value="UniProtKB-SubCell"/>
</dbReference>
<evidence type="ECO:0000256" key="1">
    <source>
        <dbReference type="ARBA" id="ARBA00004651"/>
    </source>
</evidence>
<dbReference type="InterPro" id="IPR020846">
    <property type="entry name" value="MFS_dom"/>
</dbReference>
<feature type="transmembrane region" description="Helical" evidence="7">
    <location>
        <begin position="374"/>
        <end position="393"/>
    </location>
</feature>